<protein>
    <recommendedName>
        <fullName evidence="6">FAD/NAD(P)-binding domain-containing protein</fullName>
    </recommendedName>
</protein>
<dbReference type="InterPro" id="IPR036188">
    <property type="entry name" value="FAD/NAD-bd_sf"/>
</dbReference>
<evidence type="ECO:0000256" key="5">
    <source>
        <dbReference type="ARBA" id="ARBA00023002"/>
    </source>
</evidence>
<organism evidence="7 8">
    <name type="scientific">Peribacillus muralis</name>
    <dbReference type="NCBI Taxonomy" id="264697"/>
    <lineage>
        <taxon>Bacteria</taxon>
        <taxon>Bacillati</taxon>
        <taxon>Bacillota</taxon>
        <taxon>Bacilli</taxon>
        <taxon>Bacillales</taxon>
        <taxon>Bacillaceae</taxon>
        <taxon>Peribacillus</taxon>
    </lineage>
</organism>
<evidence type="ECO:0000313" key="8">
    <source>
        <dbReference type="Proteomes" id="UP000077926"/>
    </source>
</evidence>
<gene>
    <name evidence="7" type="ORF">ABE28_018155</name>
</gene>
<sequence length="405" mass="44247">MKRIVIIGGGFAGVWSAISAARQLHKLQMENNEVEVVLVNRDPYFGIRPRFYEQNPQNLRIPLSQVLDPVGVRFIEGEVGKIDTNGQKVLVQQKDGQMDLAYDRLVFAAGSQLVLPNLAGLHEYAFSTDTYQQAIKLDNHINGLVDSDKVEGKYTAVVVGAGFTGIEIASELTARLRKVAKQENKEAEVRVILVQRTSTVAPDMGEQSLPIVEKALRDMNIETYANETVSSIDSEGVTLQSGGRIPALTTIWSAGVKASPLAADFPVEKDGLGRMPVDANLKVKGLSSVFSAGDTALAMTDENHVALMTCQHAMPQGKVAGHNVVCDLLGIEGIPYKQEQYVTCLDLGPWGALFTNGWDRIPQYQGEDAKKIKMNINQAVIYPPLTGNREDLFEASTQIIPDTRI</sequence>
<evidence type="ECO:0000256" key="3">
    <source>
        <dbReference type="ARBA" id="ARBA00022630"/>
    </source>
</evidence>
<evidence type="ECO:0000259" key="6">
    <source>
        <dbReference type="Pfam" id="PF07992"/>
    </source>
</evidence>
<dbReference type="InterPro" id="IPR023753">
    <property type="entry name" value="FAD/NAD-binding_dom"/>
</dbReference>
<dbReference type="InterPro" id="IPR051169">
    <property type="entry name" value="NADH-Q_oxidoreductase"/>
</dbReference>
<dbReference type="PANTHER" id="PTHR42913">
    <property type="entry name" value="APOPTOSIS-INDUCING FACTOR 1"/>
    <property type="match status" value="1"/>
</dbReference>
<dbReference type="AlphaFoldDB" id="A0A1B3XSV7"/>
<keyword evidence="5" id="KW-0560">Oxidoreductase</keyword>
<evidence type="ECO:0000313" key="7">
    <source>
        <dbReference type="EMBL" id="AOH56292.1"/>
    </source>
</evidence>
<evidence type="ECO:0000256" key="4">
    <source>
        <dbReference type="ARBA" id="ARBA00022827"/>
    </source>
</evidence>
<keyword evidence="4" id="KW-0274">FAD</keyword>
<dbReference type="SUPFAM" id="SSF51905">
    <property type="entry name" value="FAD/NAD(P)-binding domain"/>
    <property type="match status" value="2"/>
</dbReference>
<dbReference type="RefSeq" id="WP_064465699.1">
    <property type="nucleotide sequence ID" value="NZ_CP017080.1"/>
</dbReference>
<dbReference type="PRINTS" id="PR00411">
    <property type="entry name" value="PNDRDTASEI"/>
</dbReference>
<reference evidence="7 8" key="1">
    <citation type="submission" date="2016-08" db="EMBL/GenBank/DDBJ databases">
        <title>Complete genome sequence of Bacillus muralis G25-68, a strain with toxicity to nematodes.</title>
        <authorList>
            <person name="Zheng Z."/>
        </authorList>
    </citation>
    <scope>NUCLEOTIDE SEQUENCE [LARGE SCALE GENOMIC DNA]</scope>
    <source>
        <strain evidence="7 8">G25-68</strain>
    </source>
</reference>
<proteinExistence type="inferred from homology"/>
<dbReference type="Pfam" id="PF07992">
    <property type="entry name" value="Pyr_redox_2"/>
    <property type="match status" value="1"/>
</dbReference>
<feature type="domain" description="FAD/NAD(P)-binding" evidence="6">
    <location>
        <begin position="3"/>
        <end position="317"/>
    </location>
</feature>
<dbReference type="GO" id="GO:0003955">
    <property type="term" value="F:NAD(P)H dehydrogenase (quinone) activity"/>
    <property type="evidence" value="ECO:0007669"/>
    <property type="project" value="TreeGrafter"/>
</dbReference>
<dbReference type="PRINTS" id="PR00368">
    <property type="entry name" value="FADPNR"/>
</dbReference>
<accession>A0A1B3XSV7</accession>
<dbReference type="KEGG" id="bmur:ABE28_018155"/>
<dbReference type="PANTHER" id="PTHR42913:SF3">
    <property type="entry name" value="64 KDA MITOCHONDRIAL NADH DEHYDROGENASE (EUROFUNG)"/>
    <property type="match status" value="1"/>
</dbReference>
<dbReference type="Gene3D" id="3.50.50.100">
    <property type="match status" value="1"/>
</dbReference>
<dbReference type="GO" id="GO:0019646">
    <property type="term" value="P:aerobic electron transport chain"/>
    <property type="evidence" value="ECO:0007669"/>
    <property type="project" value="TreeGrafter"/>
</dbReference>
<comment type="cofactor">
    <cofactor evidence="1">
        <name>FAD</name>
        <dbReference type="ChEBI" id="CHEBI:57692"/>
    </cofactor>
</comment>
<evidence type="ECO:0000256" key="1">
    <source>
        <dbReference type="ARBA" id="ARBA00001974"/>
    </source>
</evidence>
<dbReference type="EMBL" id="CP017080">
    <property type="protein sequence ID" value="AOH56292.1"/>
    <property type="molecule type" value="Genomic_DNA"/>
</dbReference>
<keyword evidence="3" id="KW-0285">Flavoprotein</keyword>
<comment type="similarity">
    <text evidence="2">Belongs to the NADH dehydrogenase family.</text>
</comment>
<evidence type="ECO:0000256" key="2">
    <source>
        <dbReference type="ARBA" id="ARBA00005272"/>
    </source>
</evidence>
<dbReference type="Proteomes" id="UP000077926">
    <property type="component" value="Chromosome"/>
</dbReference>
<name>A0A1B3XSV7_9BACI</name>
<dbReference type="OrthoDB" id="2641866at2"/>
<keyword evidence="8" id="KW-1185">Reference proteome</keyword>